<dbReference type="Pfam" id="PF03828">
    <property type="entry name" value="PAP_assoc"/>
    <property type="match status" value="1"/>
</dbReference>
<dbReference type="InterPro" id="IPR002058">
    <property type="entry name" value="PAP_assoc"/>
</dbReference>
<evidence type="ECO:0000259" key="4">
    <source>
        <dbReference type="Pfam" id="PF03828"/>
    </source>
</evidence>
<dbReference type="EMBL" id="JABSTU010000011">
    <property type="protein sequence ID" value="KAH8010129.1"/>
    <property type="molecule type" value="Genomic_DNA"/>
</dbReference>
<dbReference type="VEuPathDB" id="VectorBase:LOC119178562"/>
<evidence type="ECO:0000313" key="5">
    <source>
        <dbReference type="EMBL" id="KAH8010129.1"/>
    </source>
</evidence>
<gene>
    <name evidence="5" type="ORF">HPB51_025253</name>
</gene>
<reference evidence="5" key="1">
    <citation type="journal article" date="2020" name="Cell">
        <title>Large-Scale Comparative Analyses of Tick Genomes Elucidate Their Genetic Diversity and Vector Capacities.</title>
        <authorList>
            <consortium name="Tick Genome and Microbiome Consortium (TIGMIC)"/>
            <person name="Jia N."/>
            <person name="Wang J."/>
            <person name="Shi W."/>
            <person name="Du L."/>
            <person name="Sun Y."/>
            <person name="Zhan W."/>
            <person name="Jiang J.F."/>
            <person name="Wang Q."/>
            <person name="Zhang B."/>
            <person name="Ji P."/>
            <person name="Bell-Sakyi L."/>
            <person name="Cui X.M."/>
            <person name="Yuan T.T."/>
            <person name="Jiang B.G."/>
            <person name="Yang W.F."/>
            <person name="Lam T.T."/>
            <person name="Chang Q.C."/>
            <person name="Ding S.J."/>
            <person name="Wang X.J."/>
            <person name="Zhu J.G."/>
            <person name="Ruan X.D."/>
            <person name="Zhao L."/>
            <person name="Wei J.T."/>
            <person name="Ye R.Z."/>
            <person name="Que T.C."/>
            <person name="Du C.H."/>
            <person name="Zhou Y.H."/>
            <person name="Cheng J.X."/>
            <person name="Dai P.F."/>
            <person name="Guo W.B."/>
            <person name="Han X.H."/>
            <person name="Huang E.J."/>
            <person name="Li L.F."/>
            <person name="Wei W."/>
            <person name="Gao Y.C."/>
            <person name="Liu J.Z."/>
            <person name="Shao H.Z."/>
            <person name="Wang X."/>
            <person name="Wang C.C."/>
            <person name="Yang T.C."/>
            <person name="Huo Q.B."/>
            <person name="Li W."/>
            <person name="Chen H.Y."/>
            <person name="Chen S.E."/>
            <person name="Zhou L.G."/>
            <person name="Ni X.B."/>
            <person name="Tian J.H."/>
            <person name="Sheng Y."/>
            <person name="Liu T."/>
            <person name="Pan Y.S."/>
            <person name="Xia L.Y."/>
            <person name="Li J."/>
            <person name="Zhao F."/>
            <person name="Cao W.C."/>
        </authorList>
    </citation>
    <scope>NUCLEOTIDE SEQUENCE</scope>
    <source>
        <strain evidence="5">Rmic-2018</strain>
    </source>
</reference>
<dbReference type="PANTHER" id="PTHR12271:SF66">
    <property type="entry name" value="TERMINAL URIDYLYLTRANSFERASE TAILOR"/>
    <property type="match status" value="1"/>
</dbReference>
<dbReference type="AlphaFoldDB" id="A0A9J6D7V9"/>
<dbReference type="GO" id="GO:0031123">
    <property type="term" value="P:RNA 3'-end processing"/>
    <property type="evidence" value="ECO:0007669"/>
    <property type="project" value="TreeGrafter"/>
</dbReference>
<evidence type="ECO:0000256" key="2">
    <source>
        <dbReference type="ARBA" id="ARBA00022723"/>
    </source>
</evidence>
<dbReference type="GO" id="GO:0046872">
    <property type="term" value="F:metal ion binding"/>
    <property type="evidence" value="ECO:0007669"/>
    <property type="project" value="UniProtKB-KW"/>
</dbReference>
<dbReference type="SUPFAM" id="SSF81631">
    <property type="entry name" value="PAP/OAS1 substrate-binding domain"/>
    <property type="match status" value="2"/>
</dbReference>
<reference evidence="5" key="2">
    <citation type="submission" date="2021-09" db="EMBL/GenBank/DDBJ databases">
        <authorList>
            <person name="Jia N."/>
            <person name="Wang J."/>
            <person name="Shi W."/>
            <person name="Du L."/>
            <person name="Sun Y."/>
            <person name="Zhan W."/>
            <person name="Jiang J."/>
            <person name="Wang Q."/>
            <person name="Zhang B."/>
            <person name="Ji P."/>
            <person name="Sakyi L.B."/>
            <person name="Cui X."/>
            <person name="Yuan T."/>
            <person name="Jiang B."/>
            <person name="Yang W."/>
            <person name="Lam T.T.-Y."/>
            <person name="Chang Q."/>
            <person name="Ding S."/>
            <person name="Wang X."/>
            <person name="Zhu J."/>
            <person name="Ruan X."/>
            <person name="Zhao L."/>
            <person name="Wei J."/>
            <person name="Que T."/>
            <person name="Du C."/>
            <person name="Cheng J."/>
            <person name="Dai P."/>
            <person name="Han X."/>
            <person name="Huang E."/>
            <person name="Gao Y."/>
            <person name="Liu J."/>
            <person name="Shao H."/>
            <person name="Ye R."/>
            <person name="Li L."/>
            <person name="Wei W."/>
            <person name="Wang X."/>
            <person name="Wang C."/>
            <person name="Huo Q."/>
            <person name="Li W."/>
            <person name="Guo W."/>
            <person name="Chen H."/>
            <person name="Chen S."/>
            <person name="Zhou L."/>
            <person name="Zhou L."/>
            <person name="Ni X."/>
            <person name="Tian J."/>
            <person name="Zhou Y."/>
            <person name="Sheng Y."/>
            <person name="Liu T."/>
            <person name="Pan Y."/>
            <person name="Xia L."/>
            <person name="Li J."/>
            <person name="Zhao F."/>
            <person name="Cao W."/>
        </authorList>
    </citation>
    <scope>NUCLEOTIDE SEQUENCE</scope>
    <source>
        <strain evidence="5">Rmic-2018</strain>
        <tissue evidence="5">Larvae</tissue>
    </source>
</reference>
<organism evidence="5 6">
    <name type="scientific">Rhipicephalus microplus</name>
    <name type="common">Cattle tick</name>
    <name type="synonym">Boophilus microplus</name>
    <dbReference type="NCBI Taxonomy" id="6941"/>
    <lineage>
        <taxon>Eukaryota</taxon>
        <taxon>Metazoa</taxon>
        <taxon>Ecdysozoa</taxon>
        <taxon>Arthropoda</taxon>
        <taxon>Chelicerata</taxon>
        <taxon>Arachnida</taxon>
        <taxon>Acari</taxon>
        <taxon>Parasitiformes</taxon>
        <taxon>Ixodida</taxon>
        <taxon>Ixodoidea</taxon>
        <taxon>Ixodidae</taxon>
        <taxon>Rhipicephalinae</taxon>
        <taxon>Rhipicephalus</taxon>
        <taxon>Boophilus</taxon>
    </lineage>
</organism>
<keyword evidence="6" id="KW-1185">Reference proteome</keyword>
<keyword evidence="1" id="KW-0808">Transferase</keyword>
<dbReference type="Proteomes" id="UP000821866">
    <property type="component" value="Chromosome 9"/>
</dbReference>
<dbReference type="Gene3D" id="1.10.1410.10">
    <property type="match status" value="2"/>
</dbReference>
<keyword evidence="3" id="KW-0460">Magnesium</keyword>
<evidence type="ECO:0000313" key="6">
    <source>
        <dbReference type="Proteomes" id="UP000821866"/>
    </source>
</evidence>
<comment type="caution">
    <text evidence="5">The sequence shown here is derived from an EMBL/GenBank/DDBJ whole genome shotgun (WGS) entry which is preliminary data.</text>
</comment>
<protein>
    <recommendedName>
        <fullName evidence="4">PAP-associated domain-containing protein</fullName>
    </recommendedName>
</protein>
<sequence length="240" mass="26772">MGFFLRACYRADATPVWGVGKGKSIARTQHGASRGGLSSYACNVLVIHYLQITDPPVIPVLQQLGQQEPKLVYGCKVYFFNNIDELISCISGASRGGLSSYACNVLVIHYLQNTDPPVIPVLQQLGQQEPKLVYGCKVYFFNNIDELESVWSGKGQNHQSVGELWVGLLRYYAEFNIKKYVVSIRAKTPVTRLQKRWQSEFMAIEEGEFINSLNKGMMRCEKPITQPAGQYVTLGPAAVV</sequence>
<proteinExistence type="predicted"/>
<name>A0A9J6D7V9_RHIMP</name>
<keyword evidence="2" id="KW-0479">Metal-binding</keyword>
<evidence type="ECO:0000256" key="3">
    <source>
        <dbReference type="ARBA" id="ARBA00022842"/>
    </source>
</evidence>
<dbReference type="PANTHER" id="PTHR12271">
    <property type="entry name" value="POLY A POLYMERASE CID PAP -RELATED"/>
    <property type="match status" value="1"/>
</dbReference>
<feature type="domain" description="PAP-associated" evidence="4">
    <location>
        <begin position="160"/>
        <end position="205"/>
    </location>
</feature>
<dbReference type="GO" id="GO:0050265">
    <property type="term" value="F:RNA uridylyltransferase activity"/>
    <property type="evidence" value="ECO:0007669"/>
    <property type="project" value="TreeGrafter"/>
</dbReference>
<evidence type="ECO:0000256" key="1">
    <source>
        <dbReference type="ARBA" id="ARBA00022679"/>
    </source>
</evidence>
<accession>A0A9J6D7V9</accession>